<dbReference type="Gene3D" id="3.30.9.40">
    <property type="match status" value="1"/>
</dbReference>
<dbReference type="EMBL" id="JAZHOF010000014">
    <property type="protein sequence ID" value="MEJ8574855.1"/>
    <property type="molecule type" value="Genomic_DNA"/>
</dbReference>
<keyword evidence="2" id="KW-0503">Monooxygenase</keyword>
<gene>
    <name evidence="2" type="ORF">V3328_25495</name>
</gene>
<feature type="domain" description="Styrene monooxygenase StyA putative substrate binding" evidence="1">
    <location>
        <begin position="151"/>
        <end position="258"/>
    </location>
</feature>
<keyword evidence="3" id="KW-1185">Reference proteome</keyword>
<dbReference type="Gene3D" id="3.50.50.60">
    <property type="entry name" value="FAD/NAD(P)-binding domain"/>
    <property type="match status" value="2"/>
</dbReference>
<dbReference type="GO" id="GO:0004497">
    <property type="term" value="F:monooxygenase activity"/>
    <property type="evidence" value="ECO:0007669"/>
    <property type="project" value="UniProtKB-KW"/>
</dbReference>
<comment type="caution">
    <text evidence="2">The sequence shown here is derived from an EMBL/GenBank/DDBJ whole genome shotgun (WGS) entry which is preliminary data.</text>
</comment>
<evidence type="ECO:0000313" key="2">
    <source>
        <dbReference type="EMBL" id="MEJ8574855.1"/>
    </source>
</evidence>
<dbReference type="SUPFAM" id="SSF51905">
    <property type="entry name" value="FAD/NAD(P)-binding domain"/>
    <property type="match status" value="1"/>
</dbReference>
<sequence>MTRRSVTIVGGGQSGLQLALGLLKDGGYDVRVVQNRTGEEIAAGRVTSSQCMFDEALQNERDIGANFWEADCPTVDSINFAVPAPDGSGAKAIDWNGKLDRYAQSVDQRVKFPVWMKEVEKRGGTMEIHDASVDDLETYAKESDLVVVAAGKGEIAGMFARDDEKSVFDKPQRALALTYVTGMTPRPEHSAVCFNLIPTVGEYFVFPALTTTGPCEIMVFEGIPGGPMDCWGEVKTPEAHLETSKWILDTFLPWEADRCRDIELTDDNGVLAGRFPPTVRHPVGRLPSGRAVMGMGDVVVLNDPITGQGSNNASKCARVYMDAILANGDRPFDEAWMQATFDSYWSYAQYVSGWTNALLQPPPPHVLDIMGAAQQFPALAKRIANGFNDPTDFFPWFAVPEEADAYLKSLAA</sequence>
<reference evidence="2 3" key="1">
    <citation type="submission" date="2024-02" db="EMBL/GenBank/DDBJ databases">
        <title>Genome analysis and characterization of Microbaculum marinisediminis sp. nov., isolated from marine sediment.</title>
        <authorList>
            <person name="Du Z.-J."/>
            <person name="Ye Y.-Q."/>
            <person name="Zhang Z.-R."/>
            <person name="Yuan S.-M."/>
            <person name="Zhang X.-Y."/>
        </authorList>
    </citation>
    <scope>NUCLEOTIDE SEQUENCE [LARGE SCALE GENOMIC DNA]</scope>
    <source>
        <strain evidence="2 3">SDUM1044001</strain>
    </source>
</reference>
<keyword evidence="2" id="KW-0560">Oxidoreductase</keyword>
<protein>
    <submittedName>
        <fullName evidence="2">Styrene monooxygenase/indole monooxygenase family protein</fullName>
    </submittedName>
</protein>
<evidence type="ECO:0000313" key="3">
    <source>
        <dbReference type="Proteomes" id="UP001378188"/>
    </source>
</evidence>
<dbReference type="InterPro" id="IPR036188">
    <property type="entry name" value="FAD/NAD-bd_sf"/>
</dbReference>
<dbReference type="AlphaFoldDB" id="A0AAW9RSK7"/>
<dbReference type="Proteomes" id="UP001378188">
    <property type="component" value="Unassembled WGS sequence"/>
</dbReference>
<accession>A0AAW9RSK7</accession>
<dbReference type="InterPro" id="IPR041654">
    <property type="entry name" value="StyA_sbd"/>
</dbReference>
<name>A0AAW9RSK7_9HYPH</name>
<dbReference type="Pfam" id="PF17885">
    <property type="entry name" value="Smoa_sbd"/>
    <property type="match status" value="1"/>
</dbReference>
<dbReference type="RefSeq" id="WP_340332549.1">
    <property type="nucleotide sequence ID" value="NZ_JAZHOF010000014.1"/>
</dbReference>
<evidence type="ECO:0000259" key="1">
    <source>
        <dbReference type="Pfam" id="PF17885"/>
    </source>
</evidence>
<organism evidence="2 3">
    <name type="scientific">Microbaculum marinum</name>
    <dbReference type="NCBI Taxonomy" id="1764581"/>
    <lineage>
        <taxon>Bacteria</taxon>
        <taxon>Pseudomonadati</taxon>
        <taxon>Pseudomonadota</taxon>
        <taxon>Alphaproteobacteria</taxon>
        <taxon>Hyphomicrobiales</taxon>
        <taxon>Tepidamorphaceae</taxon>
        <taxon>Microbaculum</taxon>
    </lineage>
</organism>
<proteinExistence type="predicted"/>